<evidence type="ECO:0000256" key="1">
    <source>
        <dbReference type="ARBA" id="ARBA00004651"/>
    </source>
</evidence>
<dbReference type="InterPro" id="IPR011851">
    <property type="entry name" value="Na/Pro_symporter"/>
</dbReference>
<organism evidence="15 16">
    <name type="scientific">Eubacterium pyruvativorans</name>
    <dbReference type="NCBI Taxonomy" id="155865"/>
    <lineage>
        <taxon>Bacteria</taxon>
        <taxon>Bacillati</taxon>
        <taxon>Bacillota</taxon>
        <taxon>Clostridia</taxon>
        <taxon>Eubacteriales</taxon>
        <taxon>Eubacteriaceae</taxon>
        <taxon>Eubacterium</taxon>
    </lineage>
</organism>
<keyword evidence="6 14" id="KW-0769">Symport</keyword>
<feature type="transmembrane region" description="Helical" evidence="14">
    <location>
        <begin position="437"/>
        <end position="455"/>
    </location>
</feature>
<evidence type="ECO:0000256" key="12">
    <source>
        <dbReference type="ARBA" id="ARBA00033708"/>
    </source>
</evidence>
<dbReference type="AlphaFoldDB" id="A0A1I7HKV0"/>
<dbReference type="RefSeq" id="WP_090471607.1">
    <property type="nucleotide sequence ID" value="NZ_FOWF01000020.1"/>
</dbReference>
<comment type="subcellular location">
    <subcellularLocation>
        <location evidence="1 14">Cell membrane</location>
        <topology evidence="1 14">Multi-pass membrane protein</topology>
    </subcellularLocation>
</comment>
<feature type="transmembrane region" description="Helical" evidence="14">
    <location>
        <begin position="326"/>
        <end position="347"/>
    </location>
</feature>
<protein>
    <recommendedName>
        <fullName evidence="14">Sodium/proline symporter</fullName>
    </recommendedName>
    <alternativeName>
        <fullName evidence="14">Proline permease</fullName>
    </alternativeName>
</protein>
<dbReference type="GO" id="GO:0015824">
    <property type="term" value="P:proline transport"/>
    <property type="evidence" value="ECO:0007669"/>
    <property type="project" value="UniProtKB-UniRule"/>
</dbReference>
<dbReference type="GO" id="GO:0005886">
    <property type="term" value="C:plasma membrane"/>
    <property type="evidence" value="ECO:0007669"/>
    <property type="project" value="UniProtKB-SubCell"/>
</dbReference>
<feature type="transmembrane region" description="Helical" evidence="14">
    <location>
        <begin position="189"/>
        <end position="207"/>
    </location>
</feature>
<dbReference type="InterPro" id="IPR001734">
    <property type="entry name" value="Na/solute_symporter"/>
</dbReference>
<keyword evidence="16" id="KW-1185">Reference proteome</keyword>
<dbReference type="PANTHER" id="PTHR48086:SF3">
    <property type="entry name" value="SODIUM_PROLINE SYMPORTER"/>
    <property type="match status" value="1"/>
</dbReference>
<evidence type="ECO:0000256" key="6">
    <source>
        <dbReference type="ARBA" id="ARBA00022847"/>
    </source>
</evidence>
<dbReference type="CDD" id="cd11475">
    <property type="entry name" value="SLC5sbd_PutP"/>
    <property type="match status" value="1"/>
</dbReference>
<feature type="transmembrane region" description="Helical" evidence="14">
    <location>
        <begin position="281"/>
        <end position="306"/>
    </location>
</feature>
<keyword evidence="8 14" id="KW-0915">Sodium</keyword>
<dbReference type="PROSITE" id="PS50283">
    <property type="entry name" value="NA_SOLUT_SYMP_3"/>
    <property type="match status" value="1"/>
</dbReference>
<dbReference type="GO" id="GO:0005298">
    <property type="term" value="F:proline:sodium symporter activity"/>
    <property type="evidence" value="ECO:0007669"/>
    <property type="project" value="UniProtKB-UniRule"/>
</dbReference>
<evidence type="ECO:0000256" key="8">
    <source>
        <dbReference type="ARBA" id="ARBA00023053"/>
    </source>
</evidence>
<gene>
    <name evidence="15" type="ORF">SAMN05216508_1199</name>
</gene>
<keyword evidence="14" id="KW-0029">Amino-acid transport</keyword>
<name>A0A1I7HKV0_9FIRM</name>
<evidence type="ECO:0000256" key="11">
    <source>
        <dbReference type="ARBA" id="ARBA00023201"/>
    </source>
</evidence>
<evidence type="ECO:0000256" key="14">
    <source>
        <dbReference type="RuleBase" id="RU366012"/>
    </source>
</evidence>
<dbReference type="Proteomes" id="UP000198817">
    <property type="component" value="Unassembled WGS sequence"/>
</dbReference>
<feature type="transmembrane region" description="Helical" evidence="14">
    <location>
        <begin position="6"/>
        <end position="24"/>
    </location>
</feature>
<dbReference type="GO" id="GO:0031402">
    <property type="term" value="F:sodium ion binding"/>
    <property type="evidence" value="ECO:0007669"/>
    <property type="project" value="UniProtKB-UniRule"/>
</dbReference>
<proteinExistence type="inferred from homology"/>
<feature type="transmembrane region" description="Helical" evidence="14">
    <location>
        <begin position="461"/>
        <end position="479"/>
    </location>
</feature>
<comment type="similarity">
    <text evidence="2 13">Belongs to the sodium:solute symporter (SSF) (TC 2.A.21) family.</text>
</comment>
<comment type="catalytic activity">
    <reaction evidence="12">
        <text>L-proline(in) + Na(+)(in) = L-proline(out) + Na(+)(out)</text>
        <dbReference type="Rhea" id="RHEA:28967"/>
        <dbReference type="ChEBI" id="CHEBI:29101"/>
        <dbReference type="ChEBI" id="CHEBI:60039"/>
    </reaction>
</comment>
<dbReference type="EMBL" id="FPBT01000019">
    <property type="protein sequence ID" value="SFU61272.1"/>
    <property type="molecule type" value="Genomic_DNA"/>
</dbReference>
<keyword evidence="5 14" id="KW-0812">Transmembrane</keyword>
<feature type="transmembrane region" description="Helical" evidence="14">
    <location>
        <begin position="408"/>
        <end position="430"/>
    </location>
</feature>
<dbReference type="InterPro" id="IPR038377">
    <property type="entry name" value="Na/Glc_symporter_sf"/>
</dbReference>
<evidence type="ECO:0000256" key="4">
    <source>
        <dbReference type="ARBA" id="ARBA00022475"/>
    </source>
</evidence>
<evidence type="ECO:0000256" key="10">
    <source>
        <dbReference type="ARBA" id="ARBA00023136"/>
    </source>
</evidence>
<feature type="transmembrane region" description="Helical" evidence="14">
    <location>
        <begin position="158"/>
        <end position="177"/>
    </location>
</feature>
<dbReference type="STRING" id="155865.SAMN05216515_12015"/>
<evidence type="ECO:0000313" key="15">
    <source>
        <dbReference type="EMBL" id="SFU61272.1"/>
    </source>
</evidence>
<comment type="function">
    <text evidence="14">Catalyzes the sodium-dependent uptake of extracellular L-proline.</text>
</comment>
<dbReference type="OrthoDB" id="9810181at2"/>
<feature type="transmembrane region" description="Helical" evidence="14">
    <location>
        <begin position="67"/>
        <end position="91"/>
    </location>
</feature>
<keyword evidence="9 14" id="KW-0406">Ion transport</keyword>
<dbReference type="PANTHER" id="PTHR48086">
    <property type="entry name" value="SODIUM/PROLINE SYMPORTER-RELATED"/>
    <property type="match status" value="1"/>
</dbReference>
<dbReference type="InterPro" id="IPR050277">
    <property type="entry name" value="Sodium:Solute_Symporter"/>
</dbReference>
<dbReference type="Gene3D" id="1.20.1730.10">
    <property type="entry name" value="Sodium/glucose cotransporter"/>
    <property type="match status" value="1"/>
</dbReference>
<keyword evidence="7 14" id="KW-1133">Transmembrane helix</keyword>
<dbReference type="NCBIfam" id="TIGR00813">
    <property type="entry name" value="sss"/>
    <property type="match status" value="1"/>
</dbReference>
<evidence type="ECO:0000256" key="3">
    <source>
        <dbReference type="ARBA" id="ARBA00022448"/>
    </source>
</evidence>
<feature type="transmembrane region" description="Helical" evidence="14">
    <location>
        <begin position="247"/>
        <end position="269"/>
    </location>
</feature>
<keyword evidence="11 14" id="KW-0739">Sodium transport</keyword>
<accession>A0A1I7HKV0</accession>
<keyword evidence="4 14" id="KW-1003">Cell membrane</keyword>
<evidence type="ECO:0000256" key="9">
    <source>
        <dbReference type="ARBA" id="ARBA00023065"/>
    </source>
</evidence>
<evidence type="ECO:0000256" key="2">
    <source>
        <dbReference type="ARBA" id="ARBA00006434"/>
    </source>
</evidence>
<dbReference type="Pfam" id="PF00474">
    <property type="entry name" value="SSF"/>
    <property type="match status" value="1"/>
</dbReference>
<evidence type="ECO:0000313" key="16">
    <source>
        <dbReference type="Proteomes" id="UP000198817"/>
    </source>
</evidence>
<evidence type="ECO:0000256" key="7">
    <source>
        <dbReference type="ARBA" id="ARBA00022989"/>
    </source>
</evidence>
<feature type="transmembrane region" description="Helical" evidence="14">
    <location>
        <begin position="123"/>
        <end position="146"/>
    </location>
</feature>
<evidence type="ECO:0000256" key="13">
    <source>
        <dbReference type="RuleBase" id="RU362091"/>
    </source>
</evidence>
<feature type="transmembrane region" description="Helical" evidence="14">
    <location>
        <begin position="378"/>
        <end position="396"/>
    </location>
</feature>
<keyword evidence="10 14" id="KW-0472">Membrane</keyword>
<reference evidence="15 16" key="1">
    <citation type="submission" date="2016-10" db="EMBL/GenBank/DDBJ databases">
        <authorList>
            <person name="de Groot N.N."/>
        </authorList>
    </citation>
    <scope>NUCLEOTIDE SEQUENCE [LARGE SCALE GENOMIC DNA]</scope>
    <source>
        <strain evidence="15 16">KHGC13</strain>
    </source>
</reference>
<sequence>MNWELIVFFAYFIALMGVALIFYFNGSNKNEEDFFLGGRSMGPWVTALSAQASDMSAWLLMGLPGSILAFGFGQMWIGIGLALGTALNWILCAKRLRTFSKAAKDSITLPQYLANRFDSTSKALQVICALIFLFAYTIYVASAFVAGTSVFQQLFPGASARSVMIIFALIIIGYTFLGGFKAVCWTDFFQGLLMMGALMAVPIVIIATKQTLDTGLLAKMYQYTDASGAVVKCSFGSGLFDASWQDIVTGFGWGLGYFGMPHILVRFMSIEKPSMIKKSSIVAIIWVIISLGAACLIAYMGRMLVADELLPSGLQKMVFIVMARKYFPPAIAGLLLAAIIAASVSTADSQLLVASSSFTADLYKPFFRKNASDKETLTVGRIVVIVIAVIAFLIASSKGAGAQAIMDLVGNAWGAFGAAFGPTILLSLFWRGFNYKGAVAGVITGFVVDIAWFLTLTASTGVYEIVPGFIASLIVAVIVTKATGGAEEKESAVYDLAMKEAEMDE</sequence>
<evidence type="ECO:0000256" key="5">
    <source>
        <dbReference type="ARBA" id="ARBA00022692"/>
    </source>
</evidence>
<keyword evidence="3 14" id="KW-0813">Transport</keyword>